<reference evidence="1" key="2">
    <citation type="submission" date="2020-09" db="EMBL/GenBank/DDBJ databases">
        <authorList>
            <person name="Sun Q."/>
            <person name="Kim S."/>
        </authorList>
    </citation>
    <scope>NUCLEOTIDE SEQUENCE</scope>
    <source>
        <strain evidence="1">KCTC 12870</strain>
    </source>
</reference>
<sequence>MDVEIVDTGLKRDSCGRRIESEAERERLLEAYDVSGLTQKAFAEQHGLAYSTLVYWLKLRRQKKEAVAGPACVSLFQEVSMPSVSPLVLEVRLPDGMVLRGGDAASLAALAKALRC</sequence>
<protein>
    <recommendedName>
        <fullName evidence="3">Transposase</fullName>
    </recommendedName>
</protein>
<proteinExistence type="predicted"/>
<evidence type="ECO:0000313" key="1">
    <source>
        <dbReference type="EMBL" id="GHC14247.1"/>
    </source>
</evidence>
<comment type="caution">
    <text evidence="1">The sequence shown here is derived from an EMBL/GenBank/DDBJ whole genome shotgun (WGS) entry which is preliminary data.</text>
</comment>
<accession>A0A8J3GFS6</accession>
<reference evidence="1" key="1">
    <citation type="journal article" date="2014" name="Int. J. Syst. Evol. Microbiol.">
        <title>Complete genome sequence of Corynebacterium casei LMG S-19264T (=DSM 44701T), isolated from a smear-ripened cheese.</title>
        <authorList>
            <consortium name="US DOE Joint Genome Institute (JGI-PGF)"/>
            <person name="Walter F."/>
            <person name="Albersmeier A."/>
            <person name="Kalinowski J."/>
            <person name="Ruckert C."/>
        </authorList>
    </citation>
    <scope>NUCLEOTIDE SEQUENCE</scope>
    <source>
        <strain evidence="1">KCTC 12870</strain>
    </source>
</reference>
<evidence type="ECO:0008006" key="3">
    <source>
        <dbReference type="Google" id="ProtNLM"/>
    </source>
</evidence>
<name>A0A8J3GFS6_9BACT</name>
<dbReference type="NCBIfam" id="NF047593">
    <property type="entry name" value="IS66_ISAeme5_TnpA"/>
    <property type="match status" value="1"/>
</dbReference>
<evidence type="ECO:0000313" key="2">
    <source>
        <dbReference type="Proteomes" id="UP000642829"/>
    </source>
</evidence>
<dbReference type="Proteomes" id="UP000642829">
    <property type="component" value="Unassembled WGS sequence"/>
</dbReference>
<dbReference type="EMBL" id="BMXG01000046">
    <property type="protein sequence ID" value="GHC14247.1"/>
    <property type="molecule type" value="Genomic_DNA"/>
</dbReference>
<dbReference type="AlphaFoldDB" id="A0A8J3GFS6"/>
<keyword evidence="2" id="KW-1185">Reference proteome</keyword>
<gene>
    <name evidence="1" type="ORF">GCM10007047_34320</name>
</gene>
<organism evidence="1 2">
    <name type="scientific">Cerasicoccus arenae</name>
    <dbReference type="NCBI Taxonomy" id="424488"/>
    <lineage>
        <taxon>Bacteria</taxon>
        <taxon>Pseudomonadati</taxon>
        <taxon>Verrucomicrobiota</taxon>
        <taxon>Opitutia</taxon>
        <taxon>Puniceicoccales</taxon>
        <taxon>Cerasicoccaceae</taxon>
        <taxon>Cerasicoccus</taxon>
    </lineage>
</organism>
<dbReference type="RefSeq" id="WP_189517649.1">
    <property type="nucleotide sequence ID" value="NZ_BMXG01000046.1"/>
</dbReference>